<gene>
    <name evidence="1" type="ORF">ENJ46_06680</name>
</gene>
<evidence type="ECO:0000313" key="1">
    <source>
        <dbReference type="EMBL" id="HFB55594.1"/>
    </source>
</evidence>
<dbReference type="EMBL" id="DRMN01000428">
    <property type="protein sequence ID" value="HFB55594.1"/>
    <property type="molecule type" value="Genomic_DNA"/>
</dbReference>
<protein>
    <recommendedName>
        <fullName evidence="2">Phosphatidate cytidylyltransferase</fullName>
    </recommendedName>
</protein>
<reference evidence="1" key="1">
    <citation type="journal article" date="2020" name="mSystems">
        <title>Genome- and Community-Level Interaction Insights into Carbon Utilization and Element Cycling Functions of Hydrothermarchaeota in Hydrothermal Sediment.</title>
        <authorList>
            <person name="Zhou Z."/>
            <person name="Liu Y."/>
            <person name="Xu W."/>
            <person name="Pan J."/>
            <person name="Luo Z.H."/>
            <person name="Li M."/>
        </authorList>
    </citation>
    <scope>NUCLEOTIDE SEQUENCE [LARGE SCALE GENOMIC DNA]</scope>
    <source>
        <strain evidence="1">HyVt-489</strain>
    </source>
</reference>
<feature type="non-terminal residue" evidence="1">
    <location>
        <position position="307"/>
    </location>
</feature>
<dbReference type="AlphaFoldDB" id="A0A7C3GBU5"/>
<proteinExistence type="predicted"/>
<name>A0A7C3GBU5_9PROT</name>
<sequence>MNAVSTIIKILEGDNIEPSPNAAAMCQKIITRHEGRVQALLYYGSSLRAMNDPGKMLDFYVLVDSYRKTHKNPVRAFLNYLIPPAVYYLENKNADGTLSVCKYSILSLSAFQKKTTSKAFLSMIWGRFSQPCVLLFPTSDEVKYQIQNARTQAILHVAKQTAPLFDAPATARQFWSRGFFESYQTEIRPEKSTTRSDEIVSRYQERYDGISQTLFGPADQDGKYNLPHSTRMQKFWCRWKWLWRRILGKPLNAVRILNSAFTFDGGLDYILRKVNNHSGVEINVSPSQKKHPILWSPILAWRLWRRG</sequence>
<organism evidence="1">
    <name type="scientific">Hellea balneolensis</name>
    <dbReference type="NCBI Taxonomy" id="287478"/>
    <lineage>
        <taxon>Bacteria</taxon>
        <taxon>Pseudomonadati</taxon>
        <taxon>Pseudomonadota</taxon>
        <taxon>Alphaproteobacteria</taxon>
        <taxon>Maricaulales</taxon>
        <taxon>Robiginitomaculaceae</taxon>
        <taxon>Hellea</taxon>
    </lineage>
</organism>
<comment type="caution">
    <text evidence="1">The sequence shown here is derived from an EMBL/GenBank/DDBJ whole genome shotgun (WGS) entry which is preliminary data.</text>
</comment>
<accession>A0A7C3GBU5</accession>
<evidence type="ECO:0008006" key="2">
    <source>
        <dbReference type="Google" id="ProtNLM"/>
    </source>
</evidence>
<dbReference type="Proteomes" id="UP000886042">
    <property type="component" value="Unassembled WGS sequence"/>
</dbReference>